<proteinExistence type="predicted"/>
<dbReference type="PANTHER" id="PTHR22168">
    <property type="entry name" value="TMEM26 PROTEIN"/>
    <property type="match status" value="1"/>
</dbReference>
<keyword evidence="3" id="KW-1185">Reference proteome</keyword>
<name>A0AAV7R272_PLEWA</name>
<dbReference type="EMBL" id="JANPWB010000010">
    <property type="protein sequence ID" value="KAJ1144823.1"/>
    <property type="molecule type" value="Genomic_DNA"/>
</dbReference>
<evidence type="ECO:0000313" key="3">
    <source>
        <dbReference type="Proteomes" id="UP001066276"/>
    </source>
</evidence>
<evidence type="ECO:0008006" key="4">
    <source>
        <dbReference type="Google" id="ProtNLM"/>
    </source>
</evidence>
<keyword evidence="1" id="KW-0472">Membrane</keyword>
<reference evidence="2" key="1">
    <citation type="journal article" date="2022" name="bioRxiv">
        <title>Sequencing and chromosome-scale assembly of the giantPleurodeles waltlgenome.</title>
        <authorList>
            <person name="Brown T."/>
            <person name="Elewa A."/>
            <person name="Iarovenko S."/>
            <person name="Subramanian E."/>
            <person name="Araus A.J."/>
            <person name="Petzold A."/>
            <person name="Susuki M."/>
            <person name="Suzuki K.-i.T."/>
            <person name="Hayashi T."/>
            <person name="Toyoda A."/>
            <person name="Oliveira C."/>
            <person name="Osipova E."/>
            <person name="Leigh N.D."/>
            <person name="Simon A."/>
            <person name="Yun M.H."/>
        </authorList>
    </citation>
    <scope>NUCLEOTIDE SEQUENCE</scope>
    <source>
        <strain evidence="2">20211129_DDA</strain>
        <tissue evidence="2">Liver</tissue>
    </source>
</reference>
<dbReference type="Pfam" id="PF09772">
    <property type="entry name" value="Tmem26"/>
    <property type="match status" value="1"/>
</dbReference>
<sequence>MVFLYLCTSIPSVALLELELLNRRSSSRNSSSTQTSCNTTEDDLVKQGEFGLSNWVKGLEQIMLLILVIVRWLMPKGEMTRDQLSQLLLVYIGMGADIMDILEVFTEPEVETNMNITITGLALFSWALMQFTLVLTQTDSPPASAPNRSVVSLEDSESPAIDPEPKAGCCRGSSCCINEVWGLAIAVGMQDGPFLIFRLYLMLHEKVLNQMMIFFAVKNVLTVLIEIYRIVVVQCRLGQ</sequence>
<keyword evidence="1" id="KW-0812">Transmembrane</keyword>
<protein>
    <recommendedName>
        <fullName evidence="4">Transmembrane protein 26</fullName>
    </recommendedName>
</protein>
<dbReference type="InterPro" id="IPR019169">
    <property type="entry name" value="Transmembrane_26"/>
</dbReference>
<accession>A0AAV7R272</accession>
<dbReference type="AlphaFoldDB" id="A0AAV7R272"/>
<evidence type="ECO:0000313" key="2">
    <source>
        <dbReference type="EMBL" id="KAJ1144823.1"/>
    </source>
</evidence>
<dbReference type="PANTHER" id="PTHR22168:SF7">
    <property type="entry name" value="TRANSMEMBRANE PROTEIN 26-LIKE"/>
    <property type="match status" value="1"/>
</dbReference>
<evidence type="ECO:0000256" key="1">
    <source>
        <dbReference type="SAM" id="Phobius"/>
    </source>
</evidence>
<feature type="transmembrane region" description="Helical" evidence="1">
    <location>
        <begin position="207"/>
        <end position="231"/>
    </location>
</feature>
<gene>
    <name evidence="2" type="ORF">NDU88_011117</name>
</gene>
<dbReference type="Proteomes" id="UP001066276">
    <property type="component" value="Chromosome 6"/>
</dbReference>
<organism evidence="2 3">
    <name type="scientific">Pleurodeles waltl</name>
    <name type="common">Iberian ribbed newt</name>
    <dbReference type="NCBI Taxonomy" id="8319"/>
    <lineage>
        <taxon>Eukaryota</taxon>
        <taxon>Metazoa</taxon>
        <taxon>Chordata</taxon>
        <taxon>Craniata</taxon>
        <taxon>Vertebrata</taxon>
        <taxon>Euteleostomi</taxon>
        <taxon>Amphibia</taxon>
        <taxon>Batrachia</taxon>
        <taxon>Caudata</taxon>
        <taxon>Salamandroidea</taxon>
        <taxon>Salamandridae</taxon>
        <taxon>Pleurodelinae</taxon>
        <taxon>Pleurodeles</taxon>
    </lineage>
</organism>
<comment type="caution">
    <text evidence="2">The sequence shown here is derived from an EMBL/GenBank/DDBJ whole genome shotgun (WGS) entry which is preliminary data.</text>
</comment>
<keyword evidence="1" id="KW-1133">Transmembrane helix</keyword>